<keyword evidence="1" id="KW-1133">Transmembrane helix</keyword>
<feature type="transmembrane region" description="Helical" evidence="1">
    <location>
        <begin position="39"/>
        <end position="57"/>
    </location>
</feature>
<dbReference type="EMBL" id="BMAW01061523">
    <property type="protein sequence ID" value="GFT31565.1"/>
    <property type="molecule type" value="Genomic_DNA"/>
</dbReference>
<dbReference type="Proteomes" id="UP000887013">
    <property type="component" value="Unassembled WGS sequence"/>
</dbReference>
<keyword evidence="3" id="KW-1185">Reference proteome</keyword>
<reference evidence="2" key="1">
    <citation type="submission" date="2020-08" db="EMBL/GenBank/DDBJ databases">
        <title>Multicomponent nature underlies the extraordinary mechanical properties of spider dragline silk.</title>
        <authorList>
            <person name="Kono N."/>
            <person name="Nakamura H."/>
            <person name="Mori M."/>
            <person name="Yoshida Y."/>
            <person name="Ohtoshi R."/>
            <person name="Malay A.D."/>
            <person name="Moran D.A.P."/>
            <person name="Tomita M."/>
            <person name="Numata K."/>
            <person name="Arakawa K."/>
        </authorList>
    </citation>
    <scope>NUCLEOTIDE SEQUENCE</scope>
</reference>
<keyword evidence="1" id="KW-0812">Transmembrane</keyword>
<feature type="transmembrane region" description="Helical" evidence="1">
    <location>
        <begin position="16"/>
        <end position="33"/>
    </location>
</feature>
<evidence type="ECO:0000313" key="2">
    <source>
        <dbReference type="EMBL" id="GFT31565.1"/>
    </source>
</evidence>
<accession>A0A8X6TPU0</accession>
<proteinExistence type="predicted"/>
<dbReference type="AlphaFoldDB" id="A0A8X6TPU0"/>
<keyword evidence="1" id="KW-0472">Membrane</keyword>
<evidence type="ECO:0000256" key="1">
    <source>
        <dbReference type="SAM" id="Phobius"/>
    </source>
</evidence>
<evidence type="ECO:0000313" key="3">
    <source>
        <dbReference type="Proteomes" id="UP000887013"/>
    </source>
</evidence>
<comment type="caution">
    <text evidence="2">The sequence shown here is derived from an EMBL/GenBank/DDBJ whole genome shotgun (WGS) entry which is preliminary data.</text>
</comment>
<sequence>MILILLNVISWADTQFYTLVAMLSAASILYHSVKITMKAYFAVLVSVCVVLLAVQSVEMSPDARVRRDSDNIITLEIPQDILVRLLEAVLSSLGLDDILGK</sequence>
<organism evidence="2 3">
    <name type="scientific">Nephila pilipes</name>
    <name type="common">Giant wood spider</name>
    <name type="synonym">Nephila maculata</name>
    <dbReference type="NCBI Taxonomy" id="299642"/>
    <lineage>
        <taxon>Eukaryota</taxon>
        <taxon>Metazoa</taxon>
        <taxon>Ecdysozoa</taxon>
        <taxon>Arthropoda</taxon>
        <taxon>Chelicerata</taxon>
        <taxon>Arachnida</taxon>
        <taxon>Araneae</taxon>
        <taxon>Araneomorphae</taxon>
        <taxon>Entelegynae</taxon>
        <taxon>Araneoidea</taxon>
        <taxon>Nephilidae</taxon>
        <taxon>Nephila</taxon>
    </lineage>
</organism>
<gene>
    <name evidence="2" type="ORF">NPIL_304081</name>
</gene>
<protein>
    <submittedName>
        <fullName evidence="2">Uncharacterized protein</fullName>
    </submittedName>
</protein>
<name>A0A8X6TPU0_NEPPI</name>